<evidence type="ECO:0000313" key="1">
    <source>
        <dbReference type="EMBL" id="GMT18759.1"/>
    </source>
</evidence>
<name>A0AAV5VLW0_9BILA</name>
<gene>
    <name evidence="1" type="ORF">PFISCL1PPCAC_10056</name>
</gene>
<comment type="caution">
    <text evidence="1">The sequence shown here is derived from an EMBL/GenBank/DDBJ whole genome shotgun (WGS) entry which is preliminary data.</text>
</comment>
<feature type="non-terminal residue" evidence="1">
    <location>
        <position position="1"/>
    </location>
</feature>
<proteinExistence type="predicted"/>
<sequence length="181" mass="19963">SGSRGDRMNSSSEFFLCMQESKGFHDAAKTTNGRKTVNERPPIENTAIDLLESCGINWSSERPIIGKVHNMLKTKLIGCATCGRQLNTCVVPSSHFFCPSTHRNMQISKSLTVFFTCKSCSFLSAKGFRIRLYDLDFRSISIINLMLFPDAGLSIPKPQKCTKTSGGVTFCGCSGHRVSLH</sequence>
<protein>
    <submittedName>
        <fullName evidence="1">Uncharacterized protein</fullName>
    </submittedName>
</protein>
<keyword evidence="2" id="KW-1185">Reference proteome</keyword>
<organism evidence="1 2">
    <name type="scientific">Pristionchus fissidentatus</name>
    <dbReference type="NCBI Taxonomy" id="1538716"/>
    <lineage>
        <taxon>Eukaryota</taxon>
        <taxon>Metazoa</taxon>
        <taxon>Ecdysozoa</taxon>
        <taxon>Nematoda</taxon>
        <taxon>Chromadorea</taxon>
        <taxon>Rhabditida</taxon>
        <taxon>Rhabditina</taxon>
        <taxon>Diplogasteromorpha</taxon>
        <taxon>Diplogasteroidea</taxon>
        <taxon>Neodiplogasteridae</taxon>
        <taxon>Pristionchus</taxon>
    </lineage>
</organism>
<accession>A0AAV5VLW0</accession>
<evidence type="ECO:0000313" key="2">
    <source>
        <dbReference type="Proteomes" id="UP001432322"/>
    </source>
</evidence>
<dbReference type="Proteomes" id="UP001432322">
    <property type="component" value="Unassembled WGS sequence"/>
</dbReference>
<dbReference type="AlphaFoldDB" id="A0AAV5VLW0"/>
<dbReference type="EMBL" id="BTSY01000003">
    <property type="protein sequence ID" value="GMT18759.1"/>
    <property type="molecule type" value="Genomic_DNA"/>
</dbReference>
<reference evidence="1" key="1">
    <citation type="submission" date="2023-10" db="EMBL/GenBank/DDBJ databases">
        <title>Genome assembly of Pristionchus species.</title>
        <authorList>
            <person name="Yoshida K."/>
            <person name="Sommer R.J."/>
        </authorList>
    </citation>
    <scope>NUCLEOTIDE SEQUENCE</scope>
    <source>
        <strain evidence="1">RS5133</strain>
    </source>
</reference>